<evidence type="ECO:0000259" key="4">
    <source>
        <dbReference type="PROSITE" id="PS01124"/>
    </source>
</evidence>
<keyword evidence="3" id="KW-0804">Transcription</keyword>
<feature type="domain" description="HTH araC/xylS-type" evidence="4">
    <location>
        <begin position="251"/>
        <end position="346"/>
    </location>
</feature>
<dbReference type="GO" id="GO:0003700">
    <property type="term" value="F:DNA-binding transcription factor activity"/>
    <property type="evidence" value="ECO:0007669"/>
    <property type="project" value="InterPro"/>
</dbReference>
<evidence type="ECO:0000256" key="1">
    <source>
        <dbReference type="ARBA" id="ARBA00023015"/>
    </source>
</evidence>
<dbReference type="InterPro" id="IPR020449">
    <property type="entry name" value="Tscrpt_reg_AraC-type_HTH"/>
</dbReference>
<evidence type="ECO:0000256" key="2">
    <source>
        <dbReference type="ARBA" id="ARBA00023125"/>
    </source>
</evidence>
<dbReference type="GO" id="GO:0005829">
    <property type="term" value="C:cytosol"/>
    <property type="evidence" value="ECO:0007669"/>
    <property type="project" value="TreeGrafter"/>
</dbReference>
<organism evidence="5 6">
    <name type="scientific">Rhodococcoides trifolii</name>
    <dbReference type="NCBI Taxonomy" id="908250"/>
    <lineage>
        <taxon>Bacteria</taxon>
        <taxon>Bacillati</taxon>
        <taxon>Actinomycetota</taxon>
        <taxon>Actinomycetes</taxon>
        <taxon>Mycobacteriales</taxon>
        <taxon>Nocardiaceae</taxon>
        <taxon>Rhodococcoides</taxon>
    </lineage>
</organism>
<keyword evidence="1" id="KW-0805">Transcription regulation</keyword>
<dbReference type="Proteomes" id="UP000654257">
    <property type="component" value="Unassembled WGS sequence"/>
</dbReference>
<evidence type="ECO:0000256" key="3">
    <source>
        <dbReference type="ARBA" id="ARBA00023163"/>
    </source>
</evidence>
<proteinExistence type="predicted"/>
<accession>A0A917G5C6</accession>
<dbReference type="Pfam" id="PF12833">
    <property type="entry name" value="HTH_18"/>
    <property type="match status" value="1"/>
</dbReference>
<dbReference type="InterPro" id="IPR009057">
    <property type="entry name" value="Homeodomain-like_sf"/>
</dbReference>
<gene>
    <name evidence="5" type="ORF">GCM10007304_40530</name>
</gene>
<protein>
    <submittedName>
        <fullName evidence="5">Transcriptional regulator</fullName>
    </submittedName>
</protein>
<dbReference type="SUPFAM" id="SSF46689">
    <property type="entry name" value="Homeodomain-like"/>
    <property type="match status" value="1"/>
</dbReference>
<dbReference type="PANTHER" id="PTHR47894:SF1">
    <property type="entry name" value="HTH-TYPE TRANSCRIPTIONAL REGULATOR VQSM"/>
    <property type="match status" value="1"/>
</dbReference>
<evidence type="ECO:0000313" key="6">
    <source>
        <dbReference type="Proteomes" id="UP000654257"/>
    </source>
</evidence>
<sequence length="346" mass="38009">MTTETSRTGTIPVDFVRAAVVLATETGVDLSSCLRAADIDERTLARDDMRLTTEQVTAFTRATWQLTGDELVGLGSEPVRRGTFRVICLTLIHCPDLGTALTRMNDVIRVFPGVPQSMLLRGEHTTRLEIEPTTTLLATRVSPASAEIASRLQTDFLLILWHRFSAWLVGRRVKLTAVEMPYAMPGTAAARTYDDIFGARVSFGSDVAALEFETSILRSPIVQNEDSLDDYLRESPNLLFSERDYGSSAASLVRRVLETGARGRTATATDIADVLSVSAPHLRRLLRQEGTSLGELREEVLRDMAVAGLGRGESVDELSARLGFSEPSAFRRAFKRWTGATPGAYR</sequence>
<dbReference type="InterPro" id="IPR032687">
    <property type="entry name" value="AraC-type_N"/>
</dbReference>
<keyword evidence="6" id="KW-1185">Reference proteome</keyword>
<keyword evidence="2" id="KW-0238">DNA-binding</keyword>
<dbReference type="Gene3D" id="1.10.10.60">
    <property type="entry name" value="Homeodomain-like"/>
    <property type="match status" value="1"/>
</dbReference>
<dbReference type="PANTHER" id="PTHR47894">
    <property type="entry name" value="HTH-TYPE TRANSCRIPTIONAL REGULATOR GADX"/>
    <property type="match status" value="1"/>
</dbReference>
<dbReference type="SMART" id="SM00342">
    <property type="entry name" value="HTH_ARAC"/>
    <property type="match status" value="1"/>
</dbReference>
<reference evidence="5" key="2">
    <citation type="submission" date="2020-09" db="EMBL/GenBank/DDBJ databases">
        <authorList>
            <person name="Sun Q."/>
            <person name="Sedlacek I."/>
        </authorList>
    </citation>
    <scope>NUCLEOTIDE SEQUENCE</scope>
    <source>
        <strain evidence="5">CCM 7905</strain>
    </source>
</reference>
<name>A0A917G5C6_9NOCA</name>
<evidence type="ECO:0000313" key="5">
    <source>
        <dbReference type="EMBL" id="GGG22598.1"/>
    </source>
</evidence>
<dbReference type="PROSITE" id="PS01124">
    <property type="entry name" value="HTH_ARAC_FAMILY_2"/>
    <property type="match status" value="1"/>
</dbReference>
<dbReference type="InterPro" id="IPR018060">
    <property type="entry name" value="HTH_AraC"/>
</dbReference>
<reference evidence="5" key="1">
    <citation type="journal article" date="2014" name="Int. J. Syst. Evol. Microbiol.">
        <title>Complete genome sequence of Corynebacterium casei LMG S-19264T (=DSM 44701T), isolated from a smear-ripened cheese.</title>
        <authorList>
            <consortium name="US DOE Joint Genome Institute (JGI-PGF)"/>
            <person name="Walter F."/>
            <person name="Albersmeier A."/>
            <person name="Kalinowski J."/>
            <person name="Ruckert C."/>
        </authorList>
    </citation>
    <scope>NUCLEOTIDE SEQUENCE</scope>
    <source>
        <strain evidence="5">CCM 7905</strain>
    </source>
</reference>
<comment type="caution">
    <text evidence="5">The sequence shown here is derived from an EMBL/GenBank/DDBJ whole genome shotgun (WGS) entry which is preliminary data.</text>
</comment>
<dbReference type="Pfam" id="PF12625">
    <property type="entry name" value="Arabinose_bd"/>
    <property type="match status" value="1"/>
</dbReference>
<dbReference type="EMBL" id="BMCU01000005">
    <property type="protein sequence ID" value="GGG22598.1"/>
    <property type="molecule type" value="Genomic_DNA"/>
</dbReference>
<dbReference type="RefSeq" id="WP_188547035.1">
    <property type="nucleotide sequence ID" value="NZ_BMCU01000005.1"/>
</dbReference>
<dbReference type="PRINTS" id="PR00032">
    <property type="entry name" value="HTHARAC"/>
</dbReference>
<dbReference type="GO" id="GO:0000976">
    <property type="term" value="F:transcription cis-regulatory region binding"/>
    <property type="evidence" value="ECO:0007669"/>
    <property type="project" value="TreeGrafter"/>
</dbReference>
<dbReference type="AlphaFoldDB" id="A0A917G5C6"/>